<keyword evidence="5 6" id="KW-0472">Membrane</keyword>
<evidence type="ECO:0000256" key="2">
    <source>
        <dbReference type="ARBA" id="ARBA00022448"/>
    </source>
</evidence>
<dbReference type="SUPFAM" id="SSF103473">
    <property type="entry name" value="MFS general substrate transporter"/>
    <property type="match status" value="1"/>
</dbReference>
<evidence type="ECO:0000256" key="4">
    <source>
        <dbReference type="ARBA" id="ARBA00022989"/>
    </source>
</evidence>
<evidence type="ECO:0000256" key="3">
    <source>
        <dbReference type="ARBA" id="ARBA00022692"/>
    </source>
</evidence>
<evidence type="ECO:0000256" key="6">
    <source>
        <dbReference type="SAM" id="Phobius"/>
    </source>
</evidence>
<dbReference type="InterPro" id="IPR036259">
    <property type="entry name" value="MFS_trans_sf"/>
</dbReference>
<comment type="caution">
    <text evidence="8">The sequence shown here is derived from an EMBL/GenBank/DDBJ whole genome shotgun (WGS) entry which is preliminary data.</text>
</comment>
<sequence>MNQKPQLSFWQIWNMCFGFLGIQFGFALQNANVSRIFQTLGAEMDAIPVLWIAAPLTGLIVQPIVGYMSDRTWTRLGRRRPYFLIGAVLATLALLAMPNSPTLWIAAGLLWVLDASINISMEPFRAFVGDQLPVKQRATGYAMQSFFIGIGSVIASLLPFALAKFGVGNTAGPGEVPDTVRWAFYFGAAVLLLSILWTVLRTREYPPEQLRAYDEAPPLARRPADPSRLRMQGLVWLAIGVAGLVAVAAFGLDKQLYILGGGIAAYGLALLALGFIRGDSAFASIMTDLHDMPLVMRKLAVVQFFSWFALFAMWIYTTAAVTSVHFGSSDTASAAYNEGANWVGVLFAAYNGFAALAAVIIPRMVKRWGLRVSHLVNTVLGGLGLLSFLFIRDPMWLLLSMVGVGFAWASILSLPYALLSDAVPAQKMGVYMGIFNFFIVIPQLVAASLLGFILKSLLGNEPIQALAIGGVSMIISGLFVLRVREPVYAPRGGAAAVGAGS</sequence>
<name>A0ABV6RHN3_9GAMM</name>
<keyword evidence="4 6" id="KW-1133">Transmembrane helix</keyword>
<accession>A0ABV6RHN3</accession>
<feature type="transmembrane region" description="Helical" evidence="6">
    <location>
        <begin position="231"/>
        <end position="250"/>
    </location>
</feature>
<dbReference type="InterPro" id="IPR011701">
    <property type="entry name" value="MFS"/>
</dbReference>
<dbReference type="PANTHER" id="PTHR19432">
    <property type="entry name" value="SUGAR TRANSPORTER"/>
    <property type="match status" value="1"/>
</dbReference>
<dbReference type="PROSITE" id="PS50850">
    <property type="entry name" value="MFS"/>
    <property type="match status" value="1"/>
</dbReference>
<feature type="transmembrane region" description="Helical" evidence="6">
    <location>
        <begin position="430"/>
        <end position="457"/>
    </location>
</feature>
<gene>
    <name evidence="8" type="ORF">ACFFGH_01345</name>
</gene>
<dbReference type="EMBL" id="JBHLTG010000001">
    <property type="protein sequence ID" value="MFC0676495.1"/>
    <property type="molecule type" value="Genomic_DNA"/>
</dbReference>
<evidence type="ECO:0000313" key="8">
    <source>
        <dbReference type="EMBL" id="MFC0676495.1"/>
    </source>
</evidence>
<keyword evidence="2" id="KW-0813">Transport</keyword>
<feature type="transmembrane region" description="Helical" evidence="6">
    <location>
        <begin position="103"/>
        <end position="121"/>
    </location>
</feature>
<feature type="transmembrane region" description="Helical" evidence="6">
    <location>
        <begin position="256"/>
        <end position="278"/>
    </location>
</feature>
<reference evidence="8 9" key="1">
    <citation type="submission" date="2024-09" db="EMBL/GenBank/DDBJ databases">
        <authorList>
            <person name="Sun Q."/>
            <person name="Mori K."/>
        </authorList>
    </citation>
    <scope>NUCLEOTIDE SEQUENCE [LARGE SCALE GENOMIC DNA]</scope>
    <source>
        <strain evidence="8 9">KCTC 23076</strain>
    </source>
</reference>
<feature type="transmembrane region" description="Helical" evidence="6">
    <location>
        <begin position="397"/>
        <end position="418"/>
    </location>
</feature>
<dbReference type="Gene3D" id="1.20.1250.20">
    <property type="entry name" value="MFS general substrate transporter like domains"/>
    <property type="match status" value="2"/>
</dbReference>
<feature type="transmembrane region" description="Helical" evidence="6">
    <location>
        <begin position="463"/>
        <end position="481"/>
    </location>
</feature>
<dbReference type="Pfam" id="PF07690">
    <property type="entry name" value="MFS_1"/>
    <property type="match status" value="1"/>
</dbReference>
<evidence type="ECO:0000259" key="7">
    <source>
        <dbReference type="PROSITE" id="PS50850"/>
    </source>
</evidence>
<feature type="transmembrane region" description="Helical" evidence="6">
    <location>
        <begin position="12"/>
        <end position="29"/>
    </location>
</feature>
<feature type="transmembrane region" description="Helical" evidence="6">
    <location>
        <begin position="182"/>
        <end position="200"/>
    </location>
</feature>
<feature type="transmembrane region" description="Helical" evidence="6">
    <location>
        <begin position="372"/>
        <end position="391"/>
    </location>
</feature>
<keyword evidence="9" id="KW-1185">Reference proteome</keyword>
<dbReference type="Proteomes" id="UP001589896">
    <property type="component" value="Unassembled WGS sequence"/>
</dbReference>
<comment type="subcellular location">
    <subcellularLocation>
        <location evidence="1">Membrane</location>
        <topology evidence="1">Multi-pass membrane protein</topology>
    </subcellularLocation>
</comment>
<feature type="transmembrane region" description="Helical" evidence="6">
    <location>
        <begin position="339"/>
        <end position="360"/>
    </location>
</feature>
<feature type="domain" description="Major facilitator superfamily (MFS) profile" evidence="7">
    <location>
        <begin position="11"/>
        <end position="488"/>
    </location>
</feature>
<evidence type="ECO:0000256" key="1">
    <source>
        <dbReference type="ARBA" id="ARBA00004141"/>
    </source>
</evidence>
<feature type="transmembrane region" description="Helical" evidence="6">
    <location>
        <begin position="81"/>
        <end position="97"/>
    </location>
</feature>
<organism evidence="8 9">
    <name type="scientific">Lysobacter korlensis</name>
    <dbReference type="NCBI Taxonomy" id="553636"/>
    <lineage>
        <taxon>Bacteria</taxon>
        <taxon>Pseudomonadati</taxon>
        <taxon>Pseudomonadota</taxon>
        <taxon>Gammaproteobacteria</taxon>
        <taxon>Lysobacterales</taxon>
        <taxon>Lysobacteraceae</taxon>
        <taxon>Lysobacter</taxon>
    </lineage>
</organism>
<keyword evidence="3 6" id="KW-0812">Transmembrane</keyword>
<evidence type="ECO:0000256" key="5">
    <source>
        <dbReference type="ARBA" id="ARBA00023136"/>
    </source>
</evidence>
<proteinExistence type="predicted"/>
<dbReference type="PANTHER" id="PTHR19432:SF35">
    <property type="entry name" value="SOLUTE CARRIER FAMILY 45 MEMBER 3 ISOFORM X1"/>
    <property type="match status" value="1"/>
</dbReference>
<feature type="transmembrane region" description="Helical" evidence="6">
    <location>
        <begin position="299"/>
        <end position="319"/>
    </location>
</feature>
<dbReference type="InterPro" id="IPR020846">
    <property type="entry name" value="MFS_dom"/>
</dbReference>
<dbReference type="RefSeq" id="WP_386664164.1">
    <property type="nucleotide sequence ID" value="NZ_JBHLTG010000001.1"/>
</dbReference>
<feature type="transmembrane region" description="Helical" evidence="6">
    <location>
        <begin position="49"/>
        <end position="69"/>
    </location>
</feature>
<evidence type="ECO:0000313" key="9">
    <source>
        <dbReference type="Proteomes" id="UP001589896"/>
    </source>
</evidence>
<protein>
    <submittedName>
        <fullName evidence="8">MFS transporter</fullName>
    </submittedName>
</protein>
<feature type="transmembrane region" description="Helical" evidence="6">
    <location>
        <begin position="141"/>
        <end position="162"/>
    </location>
</feature>